<protein>
    <submittedName>
        <fullName evidence="2">NACHT domain-containing protein</fullName>
    </submittedName>
</protein>
<reference evidence="2 3" key="1">
    <citation type="submission" date="2023-11" db="EMBL/GenBank/DDBJ databases">
        <title>30 novel species of actinomycetes from the DSMZ collection.</title>
        <authorList>
            <person name="Nouioui I."/>
        </authorList>
    </citation>
    <scope>NUCLEOTIDE SEQUENCE [LARGE SCALE GENOMIC DNA]</scope>
    <source>
        <strain evidence="2 3">DSM 41524</strain>
    </source>
</reference>
<comment type="caution">
    <text evidence="2">The sequence shown here is derived from an EMBL/GenBank/DDBJ whole genome shotgun (WGS) entry which is preliminary data.</text>
</comment>
<dbReference type="Proteomes" id="UP001354709">
    <property type="component" value="Unassembled WGS sequence"/>
</dbReference>
<dbReference type="InterPro" id="IPR027417">
    <property type="entry name" value="P-loop_NTPase"/>
</dbReference>
<accession>A0ABU7PYD2</accession>
<sequence>MQSLETGEATSTAQENFARRRALLQGEPGSGKTYLIKTLAATQAQDFLNGNSPSLPILLQANQLTPSRREDVFAWISRQVNEQTGEPILEYLAMLQVAQEGGIHILIDDLDEIADLPPNVLATENITQLAQKHPILPLTATARNISKIPASISTTLSHWTILPFGEAELRALQDSQLGHHRPTAQVNSSRLLEESSGNPLILHLLLTYATEKEFKLPASRTKLFEDITHAIFLRERERTLAHPSVGTLDKGHEIIAAALAMNNLPHLPAELIRPLLTSDAEWGLTEQDTDRFVTYALERVGILNSPSEGRIGFTHRVFYEYYVGRILARRVATSEIFLPDGLDQSLIFAAGLAANPIPIIAFAYKRRALKLAAACCQELENPANAREHLANLVLADLGPHFQPVLRSLLPTSSTSTQEQRGGEPGVTGSDFYVKLREQWASLPRKGAPSTERGTSLETFAKDLFGAHFKVVKVRRHHRVGEIDLVCEMERVDPFWVYHGGDVWVECKNTENKATTEQVNTFIGKLVGSRYKLGFFLSASGFTRDAMKRMGEAAAGSASPLVVPITGEDIQQLINDRTEISQFFKESVRKIA</sequence>
<evidence type="ECO:0000313" key="3">
    <source>
        <dbReference type="Proteomes" id="UP001354709"/>
    </source>
</evidence>
<proteinExistence type="predicted"/>
<dbReference type="InterPro" id="IPR011856">
    <property type="entry name" value="tRNA_endonuc-like_dom_sf"/>
</dbReference>
<dbReference type="InterPro" id="IPR011335">
    <property type="entry name" value="Restrct_endonuc-II-like"/>
</dbReference>
<dbReference type="RefSeq" id="WP_330810264.1">
    <property type="nucleotide sequence ID" value="NZ_JAZBJO010000011.1"/>
</dbReference>
<organism evidence="2 3">
    <name type="scientific">Streptomyces asiaticus subsp. ignotus</name>
    <dbReference type="NCBI Taxonomy" id="3098222"/>
    <lineage>
        <taxon>Bacteria</taxon>
        <taxon>Bacillati</taxon>
        <taxon>Actinomycetota</taxon>
        <taxon>Actinomycetes</taxon>
        <taxon>Kitasatosporales</taxon>
        <taxon>Streptomycetaceae</taxon>
        <taxon>Streptomyces</taxon>
        <taxon>Streptomyces violaceusniger group</taxon>
    </lineage>
</organism>
<dbReference type="SUPFAM" id="SSF52540">
    <property type="entry name" value="P-loop containing nucleoside triphosphate hydrolases"/>
    <property type="match status" value="1"/>
</dbReference>
<evidence type="ECO:0000313" key="2">
    <source>
        <dbReference type="EMBL" id="MEE4594126.1"/>
    </source>
</evidence>
<dbReference type="EMBL" id="JAZBJO010000011">
    <property type="protein sequence ID" value="MEE4594126.1"/>
    <property type="molecule type" value="Genomic_DNA"/>
</dbReference>
<dbReference type="Gene3D" id="3.40.1350.10">
    <property type="match status" value="1"/>
</dbReference>
<dbReference type="Gene3D" id="3.40.50.300">
    <property type="entry name" value="P-loop containing nucleotide triphosphate hydrolases"/>
    <property type="match status" value="1"/>
</dbReference>
<feature type="domain" description="NACHT" evidence="1">
    <location>
        <begin position="20"/>
        <end position="113"/>
    </location>
</feature>
<name>A0ABU7PYD2_9ACTN</name>
<evidence type="ECO:0000259" key="1">
    <source>
        <dbReference type="PROSITE" id="PS50837"/>
    </source>
</evidence>
<keyword evidence="3" id="KW-1185">Reference proteome</keyword>
<dbReference type="InterPro" id="IPR007111">
    <property type="entry name" value="NACHT_NTPase"/>
</dbReference>
<gene>
    <name evidence="2" type="ORF">V2J94_19910</name>
</gene>
<dbReference type="Pfam" id="PF04471">
    <property type="entry name" value="Mrr_cat"/>
    <property type="match status" value="1"/>
</dbReference>
<dbReference type="Pfam" id="PF05729">
    <property type="entry name" value="NACHT"/>
    <property type="match status" value="1"/>
</dbReference>
<dbReference type="SUPFAM" id="SSF52980">
    <property type="entry name" value="Restriction endonuclease-like"/>
    <property type="match status" value="1"/>
</dbReference>
<dbReference type="PROSITE" id="PS50837">
    <property type="entry name" value="NACHT"/>
    <property type="match status" value="1"/>
</dbReference>
<dbReference type="InterPro" id="IPR007560">
    <property type="entry name" value="Restrct_endonuc_IV_Mrr"/>
</dbReference>